<dbReference type="Gene3D" id="1.20.58.1310">
    <property type="entry name" value="PRONE domain, subdomain 2"/>
    <property type="match status" value="1"/>
</dbReference>
<keyword evidence="5" id="KW-1185">Reference proteome</keyword>
<dbReference type="Gene3D" id="1.20.58.2010">
    <property type="entry name" value="PRONE domain, subdomain 1"/>
    <property type="match status" value="1"/>
</dbReference>
<gene>
    <name evidence="4" type="ORF">J5N97_020657</name>
</gene>
<dbReference type="Proteomes" id="UP001085076">
    <property type="component" value="Miscellaneous, Linkage group lg05"/>
</dbReference>
<dbReference type="InterPro" id="IPR038937">
    <property type="entry name" value="RopGEF"/>
</dbReference>
<dbReference type="GO" id="GO:0005085">
    <property type="term" value="F:guanyl-nucleotide exchange factor activity"/>
    <property type="evidence" value="ECO:0007669"/>
    <property type="project" value="UniProtKB-UniRule"/>
</dbReference>
<organism evidence="4 5">
    <name type="scientific">Dioscorea zingiberensis</name>
    <dbReference type="NCBI Taxonomy" id="325984"/>
    <lineage>
        <taxon>Eukaryota</taxon>
        <taxon>Viridiplantae</taxon>
        <taxon>Streptophyta</taxon>
        <taxon>Embryophyta</taxon>
        <taxon>Tracheophyta</taxon>
        <taxon>Spermatophyta</taxon>
        <taxon>Magnoliopsida</taxon>
        <taxon>Liliopsida</taxon>
        <taxon>Dioscoreales</taxon>
        <taxon>Dioscoreaceae</taxon>
        <taxon>Dioscorea</taxon>
    </lineage>
</organism>
<keyword evidence="1 2" id="KW-0344">Guanine-nucleotide releasing factor</keyword>
<name>A0A9D5CHM3_9LILI</name>
<evidence type="ECO:0000313" key="5">
    <source>
        <dbReference type="Proteomes" id="UP001085076"/>
    </source>
</evidence>
<dbReference type="PANTHER" id="PTHR33101">
    <property type="entry name" value="ROP GUANINE NUCLEOTIDE EXCHANGE FACTOR 1"/>
    <property type="match status" value="1"/>
</dbReference>
<evidence type="ECO:0000256" key="1">
    <source>
        <dbReference type="ARBA" id="ARBA00022658"/>
    </source>
</evidence>
<dbReference type="PANTHER" id="PTHR33101:SF2">
    <property type="entry name" value="ROP GUANINE NUCLEOTIDE EXCHANGE FACTOR 14"/>
    <property type="match status" value="1"/>
</dbReference>
<reference evidence="4" key="2">
    <citation type="journal article" date="2022" name="Hortic Res">
        <title>The genome of Dioscorea zingiberensis sheds light on the biosynthesis, origin and evolution of the medicinally important diosgenin saponins.</title>
        <authorList>
            <person name="Li Y."/>
            <person name="Tan C."/>
            <person name="Li Z."/>
            <person name="Guo J."/>
            <person name="Li S."/>
            <person name="Chen X."/>
            <person name="Wang C."/>
            <person name="Dai X."/>
            <person name="Yang H."/>
            <person name="Song W."/>
            <person name="Hou L."/>
            <person name="Xu J."/>
            <person name="Tong Z."/>
            <person name="Xu A."/>
            <person name="Yuan X."/>
            <person name="Wang W."/>
            <person name="Yang Q."/>
            <person name="Chen L."/>
            <person name="Sun Z."/>
            <person name="Wang K."/>
            <person name="Pan B."/>
            <person name="Chen J."/>
            <person name="Bao Y."/>
            <person name="Liu F."/>
            <person name="Qi X."/>
            <person name="Gang D.R."/>
            <person name="Wen J."/>
            <person name="Li J."/>
        </authorList>
    </citation>
    <scope>NUCLEOTIDE SEQUENCE</scope>
    <source>
        <strain evidence="4">Dzin_1.0</strain>
    </source>
</reference>
<dbReference type="AlphaFoldDB" id="A0A9D5CHM3"/>
<protein>
    <recommendedName>
        <fullName evidence="3">PRONE domain-containing protein</fullName>
    </recommendedName>
</protein>
<sequence>MEAFTISVPKKKKTQPSANLMLTSDVEVMKEKFAKLLLGEDVSRGTRGISTALALSNTIISLLACVFGEMWKLELLSGTHKEATEQKDLMLAPGQANVGGCLLLKFPSLAYQILKAAKSINEQVLLQMPIPTAVKDTLPKSGKASLGEGLYNVISSEFYSIEEIVPSLISLKSEHSVLEIVNKLEGAIFSWKQMNTEESNKRSPIRHPFYFMRHTGLAALERGSWKIKNTVN</sequence>
<dbReference type="PROSITE" id="PS51334">
    <property type="entry name" value="PRONE"/>
    <property type="match status" value="2"/>
</dbReference>
<dbReference type="EMBL" id="JAGGNH010000005">
    <property type="protein sequence ID" value="KAJ0972698.1"/>
    <property type="molecule type" value="Genomic_DNA"/>
</dbReference>
<evidence type="ECO:0000256" key="2">
    <source>
        <dbReference type="PROSITE-ProRule" id="PRU00663"/>
    </source>
</evidence>
<accession>A0A9D5CHM3</accession>
<comment type="caution">
    <text evidence="4">The sequence shown here is derived from an EMBL/GenBank/DDBJ whole genome shotgun (WGS) entry which is preliminary data.</text>
</comment>
<evidence type="ECO:0000313" key="4">
    <source>
        <dbReference type="EMBL" id="KAJ0972698.1"/>
    </source>
</evidence>
<reference evidence="4" key="1">
    <citation type="submission" date="2021-03" db="EMBL/GenBank/DDBJ databases">
        <authorList>
            <person name="Li Z."/>
            <person name="Yang C."/>
        </authorList>
    </citation>
    <scope>NUCLEOTIDE SEQUENCE</scope>
    <source>
        <strain evidence="4">Dzin_1.0</strain>
        <tissue evidence="4">Leaf</tissue>
    </source>
</reference>
<proteinExistence type="predicted"/>
<feature type="domain" description="PRONE" evidence="3">
    <location>
        <begin position="16"/>
        <end position="74"/>
    </location>
</feature>
<evidence type="ECO:0000259" key="3">
    <source>
        <dbReference type="PROSITE" id="PS51334"/>
    </source>
</evidence>
<feature type="domain" description="PRONE" evidence="3">
    <location>
        <begin position="112"/>
        <end position="232"/>
    </location>
</feature>
<dbReference type="OrthoDB" id="1744599at2759"/>
<dbReference type="InterPro" id="IPR005512">
    <property type="entry name" value="PRONE_dom"/>
</dbReference>
<dbReference type="Pfam" id="PF03759">
    <property type="entry name" value="PRONE"/>
    <property type="match status" value="2"/>
</dbReference>